<evidence type="ECO:0000256" key="8">
    <source>
        <dbReference type="ARBA" id="ARBA00047841"/>
    </source>
</evidence>
<reference evidence="11" key="1">
    <citation type="submission" date="2021-02" db="EMBL/GenBank/DDBJ databases">
        <authorList>
            <person name="Nowell W R."/>
        </authorList>
    </citation>
    <scope>NUCLEOTIDE SEQUENCE</scope>
</reference>
<dbReference type="PANTHER" id="PTHR44307:SF2">
    <property type="entry name" value="PHOSPHOETHANOLAMINE METHYLTRANSFERASE ISOFORM X1"/>
    <property type="match status" value="1"/>
</dbReference>
<organism evidence="11 14">
    <name type="scientific">Rotaria magnacalcarata</name>
    <dbReference type="NCBI Taxonomy" id="392030"/>
    <lineage>
        <taxon>Eukaryota</taxon>
        <taxon>Metazoa</taxon>
        <taxon>Spiralia</taxon>
        <taxon>Gnathifera</taxon>
        <taxon>Rotifera</taxon>
        <taxon>Eurotatoria</taxon>
        <taxon>Bdelloidea</taxon>
        <taxon>Philodinida</taxon>
        <taxon>Philodinidae</taxon>
        <taxon>Rotaria</taxon>
    </lineage>
</organism>
<evidence type="ECO:0000256" key="4">
    <source>
        <dbReference type="ARBA" id="ARBA00022679"/>
    </source>
</evidence>
<dbReference type="SUPFAM" id="SSF53335">
    <property type="entry name" value="S-adenosyl-L-methionine-dependent methyltransferases"/>
    <property type="match status" value="2"/>
</dbReference>
<feature type="domain" description="Methyltransferase" evidence="9">
    <location>
        <begin position="247"/>
        <end position="343"/>
    </location>
</feature>
<dbReference type="Proteomes" id="UP000663855">
    <property type="component" value="Unassembled WGS sequence"/>
</dbReference>
<evidence type="ECO:0000256" key="2">
    <source>
        <dbReference type="ARBA" id="ARBA00005189"/>
    </source>
</evidence>
<dbReference type="EMBL" id="CAJOBH010002395">
    <property type="protein sequence ID" value="CAF3904138.1"/>
    <property type="molecule type" value="Genomic_DNA"/>
</dbReference>
<evidence type="ECO:0000313" key="14">
    <source>
        <dbReference type="Proteomes" id="UP000663834"/>
    </source>
</evidence>
<evidence type="ECO:0000313" key="11">
    <source>
        <dbReference type="EMBL" id="CAF1427013.1"/>
    </source>
</evidence>
<evidence type="ECO:0000313" key="13">
    <source>
        <dbReference type="EMBL" id="CAF3917334.1"/>
    </source>
</evidence>
<protein>
    <recommendedName>
        <fullName evidence="5">phosphoethanolamine N-methyltransferase</fullName>
        <ecNumber evidence="5">2.1.1.103</ecNumber>
    </recommendedName>
</protein>
<evidence type="ECO:0000256" key="1">
    <source>
        <dbReference type="ARBA" id="ARBA00004969"/>
    </source>
</evidence>
<sequence>MASELANRVTNELKSGLPEVIHKSVLAVVNGVENPNSYTDLLLDTEQLIVFTESSDTYKKLDEEVNKFKKTPILNCANFNNAELQNDLFDVVLLIKSFNRLNTDEKQKLLKNVLKYLKVDGQIFVYENEWSKENESHSTNPADLIHYFNSTVVTEKQTYGFEFIFARPMRIFVESKHEPFHLCYRFKKIVKLDEHSTFQDFLDQQQYSTSGVLRYEKIFGHGFVSTGGLDTTKEFVESLDLKSDQIVLDVGCGIGGGDIYIAETYGCSVIGIDLSVNMVNIAYERLMAMSGHKLKVSYEIGDVMCHEFQPNSFDVIYSRDTILHISDKKTLFSRLYGWLKPGGRLFISDYTCAPKSEWSKEYAEYVDQRRYTLLTVAEYGKVLESVGFKNVDAQDVTDKFVLCLNMELSRIESNKNEFIQEFSSDDYDHLIEGWHRKLERCARGDQRWGIFRARK</sequence>
<dbReference type="Proteomes" id="UP000681720">
    <property type="component" value="Unassembled WGS sequence"/>
</dbReference>
<comment type="caution">
    <text evidence="11">The sequence shown here is derived from an EMBL/GenBank/DDBJ whole genome shotgun (WGS) entry which is preliminary data.</text>
</comment>
<name>A0A815MNI0_9BILA</name>
<dbReference type="Proteomes" id="UP000663834">
    <property type="component" value="Unassembled WGS sequence"/>
</dbReference>
<evidence type="ECO:0000256" key="3">
    <source>
        <dbReference type="ARBA" id="ARBA00022603"/>
    </source>
</evidence>
<gene>
    <name evidence="12" type="ORF">BYL167_LOCUS8629</name>
    <name evidence="10" type="ORF">CJN711_LOCUS13180</name>
    <name evidence="13" type="ORF">GIL414_LOCUS7385</name>
    <name evidence="11" type="ORF">KQP761_LOCUS10853</name>
</gene>
<keyword evidence="4" id="KW-0808">Transferase</keyword>
<comment type="catalytic activity">
    <reaction evidence="7">
        <text>phosphoethanolamine + S-adenosyl-L-methionine = N-methylethanolamine phosphate + S-adenosyl-L-homocysteine + H(+)</text>
        <dbReference type="Rhea" id="RHEA:20365"/>
        <dbReference type="ChEBI" id="CHEBI:15378"/>
        <dbReference type="ChEBI" id="CHEBI:57781"/>
        <dbReference type="ChEBI" id="CHEBI:57856"/>
        <dbReference type="ChEBI" id="CHEBI:58190"/>
        <dbReference type="ChEBI" id="CHEBI:59789"/>
        <dbReference type="EC" id="2.1.1.103"/>
    </reaction>
    <physiologicalReaction direction="left-to-right" evidence="7">
        <dbReference type="Rhea" id="RHEA:20366"/>
    </physiologicalReaction>
</comment>
<keyword evidence="3" id="KW-0489">Methyltransferase</keyword>
<dbReference type="EMBL" id="CAJOBJ010002245">
    <property type="protein sequence ID" value="CAF3917334.1"/>
    <property type="molecule type" value="Genomic_DNA"/>
</dbReference>
<evidence type="ECO:0000256" key="7">
    <source>
        <dbReference type="ARBA" id="ARBA00047622"/>
    </source>
</evidence>
<dbReference type="AlphaFoldDB" id="A0A815MNI0"/>
<comment type="pathway">
    <text evidence="2">Lipid metabolism.</text>
</comment>
<dbReference type="InterPro" id="IPR041698">
    <property type="entry name" value="Methyltransf_25"/>
</dbReference>
<dbReference type="GO" id="GO:0000234">
    <property type="term" value="F:phosphoethanolamine N-methyltransferase activity"/>
    <property type="evidence" value="ECO:0007669"/>
    <property type="project" value="UniProtKB-EC"/>
</dbReference>
<dbReference type="Pfam" id="PF13649">
    <property type="entry name" value="Methyltransf_25"/>
    <property type="match status" value="1"/>
</dbReference>
<accession>A0A815MNI0</accession>
<evidence type="ECO:0000259" key="9">
    <source>
        <dbReference type="Pfam" id="PF13649"/>
    </source>
</evidence>
<dbReference type="EMBL" id="CAJNOW010004690">
    <property type="protein sequence ID" value="CAF1427013.1"/>
    <property type="molecule type" value="Genomic_DNA"/>
</dbReference>
<dbReference type="GO" id="GO:0032259">
    <property type="term" value="P:methylation"/>
    <property type="evidence" value="ECO:0007669"/>
    <property type="project" value="UniProtKB-KW"/>
</dbReference>
<comment type="catalytic activity">
    <reaction evidence="6">
        <text>N,N-dimethylethanolamine phosphate + S-adenosyl-L-methionine = phosphocholine + S-adenosyl-L-homocysteine + H(+)</text>
        <dbReference type="Rhea" id="RHEA:25325"/>
        <dbReference type="ChEBI" id="CHEBI:15378"/>
        <dbReference type="ChEBI" id="CHEBI:57856"/>
        <dbReference type="ChEBI" id="CHEBI:58641"/>
        <dbReference type="ChEBI" id="CHEBI:59789"/>
        <dbReference type="ChEBI" id="CHEBI:295975"/>
        <dbReference type="EC" id="2.1.1.103"/>
    </reaction>
    <physiologicalReaction direction="left-to-right" evidence="6">
        <dbReference type="Rhea" id="RHEA:25326"/>
    </physiologicalReaction>
</comment>
<dbReference type="EC" id="2.1.1.103" evidence="5"/>
<dbReference type="PANTHER" id="PTHR44307">
    <property type="entry name" value="PHOSPHOETHANOLAMINE METHYLTRANSFERASE"/>
    <property type="match status" value="1"/>
</dbReference>
<evidence type="ECO:0000313" key="10">
    <source>
        <dbReference type="EMBL" id="CAF1224656.1"/>
    </source>
</evidence>
<evidence type="ECO:0000313" key="12">
    <source>
        <dbReference type="EMBL" id="CAF3904138.1"/>
    </source>
</evidence>
<dbReference type="OrthoDB" id="8300214at2759"/>
<dbReference type="CDD" id="cd02440">
    <property type="entry name" value="AdoMet_MTases"/>
    <property type="match status" value="1"/>
</dbReference>
<evidence type="ECO:0000256" key="6">
    <source>
        <dbReference type="ARBA" id="ARBA00047619"/>
    </source>
</evidence>
<dbReference type="Gene3D" id="3.40.50.150">
    <property type="entry name" value="Vaccinia Virus protein VP39"/>
    <property type="match status" value="2"/>
</dbReference>
<proteinExistence type="predicted"/>
<comment type="catalytic activity">
    <reaction evidence="8">
        <text>N-methylethanolamine phosphate + S-adenosyl-L-methionine = N,N-dimethylethanolamine phosphate + S-adenosyl-L-homocysteine + H(+)</text>
        <dbReference type="Rhea" id="RHEA:25321"/>
        <dbReference type="ChEBI" id="CHEBI:15378"/>
        <dbReference type="ChEBI" id="CHEBI:57781"/>
        <dbReference type="ChEBI" id="CHEBI:57856"/>
        <dbReference type="ChEBI" id="CHEBI:58641"/>
        <dbReference type="ChEBI" id="CHEBI:59789"/>
        <dbReference type="EC" id="2.1.1.103"/>
    </reaction>
    <physiologicalReaction direction="left-to-right" evidence="8">
        <dbReference type="Rhea" id="RHEA:25322"/>
    </physiologicalReaction>
</comment>
<dbReference type="InterPro" id="IPR029063">
    <property type="entry name" value="SAM-dependent_MTases_sf"/>
</dbReference>
<dbReference type="EMBL" id="CAJNOV010005793">
    <property type="protein sequence ID" value="CAF1224656.1"/>
    <property type="molecule type" value="Genomic_DNA"/>
</dbReference>
<evidence type="ECO:0000256" key="5">
    <source>
        <dbReference type="ARBA" id="ARBA00035674"/>
    </source>
</evidence>
<comment type="pathway">
    <text evidence="1">Phospholipid metabolism; phosphatidylcholine biosynthesis.</text>
</comment>
<dbReference type="Proteomes" id="UP000681967">
    <property type="component" value="Unassembled WGS sequence"/>
</dbReference>